<organism evidence="1 2">
    <name type="scientific">Nocardia ninae NBRC 108245</name>
    <dbReference type="NCBI Taxonomy" id="1210091"/>
    <lineage>
        <taxon>Bacteria</taxon>
        <taxon>Bacillati</taxon>
        <taxon>Actinomycetota</taxon>
        <taxon>Actinomycetes</taxon>
        <taxon>Mycobacteriales</taxon>
        <taxon>Nocardiaceae</taxon>
        <taxon>Nocardia</taxon>
    </lineage>
</organism>
<dbReference type="NCBIfam" id="TIGR04342">
    <property type="entry name" value="EXLDI"/>
    <property type="match status" value="1"/>
</dbReference>
<accession>A0A511M9B5</accession>
<gene>
    <name evidence="1" type="ORF">NN4_17390</name>
</gene>
<keyword evidence="2" id="KW-1185">Reference proteome</keyword>
<evidence type="ECO:0008006" key="3">
    <source>
        <dbReference type="Google" id="ProtNLM"/>
    </source>
</evidence>
<comment type="caution">
    <text evidence="1">The sequence shown here is derived from an EMBL/GenBank/DDBJ whole genome shotgun (WGS) entry which is preliminary data.</text>
</comment>
<name>A0A511M9B5_9NOCA</name>
<dbReference type="EMBL" id="BJXA01000008">
    <property type="protein sequence ID" value="GEM37220.1"/>
    <property type="molecule type" value="Genomic_DNA"/>
</dbReference>
<protein>
    <recommendedName>
        <fullName evidence="3">EXLDI protein</fullName>
    </recommendedName>
</protein>
<evidence type="ECO:0000313" key="2">
    <source>
        <dbReference type="Proteomes" id="UP000321424"/>
    </source>
</evidence>
<proteinExistence type="predicted"/>
<evidence type="ECO:0000313" key="1">
    <source>
        <dbReference type="EMBL" id="GEM37220.1"/>
    </source>
</evidence>
<dbReference type="InterPro" id="IPR027580">
    <property type="entry name" value="EXLDI"/>
</dbReference>
<dbReference type="Proteomes" id="UP000321424">
    <property type="component" value="Unassembled WGS sequence"/>
</dbReference>
<dbReference type="RefSeq" id="WP_186818326.1">
    <property type="nucleotide sequence ID" value="NZ_BJXA01000008.1"/>
</dbReference>
<reference evidence="1 2" key="1">
    <citation type="submission" date="2019-07" db="EMBL/GenBank/DDBJ databases">
        <title>Whole genome shotgun sequence of Nocardia ninae NBRC 108245.</title>
        <authorList>
            <person name="Hosoyama A."/>
            <person name="Uohara A."/>
            <person name="Ohji S."/>
            <person name="Ichikawa N."/>
        </authorList>
    </citation>
    <scope>NUCLEOTIDE SEQUENCE [LARGE SCALE GENOMIC DNA]</scope>
    <source>
        <strain evidence="1 2">NBRC 108245</strain>
    </source>
</reference>
<dbReference type="AlphaFoldDB" id="A0A511M9B5"/>
<sequence length="152" mass="17069">MSSESVQAVVVEGGVDFERADPEGFREVALKVGPGSGRVQRFAGRRVGESTQVTKAGVELVRVYLSRKGKYVVHKQSAEWTDFSVVADWVKELKKMQKTNWRGGLDLDNQSWGDRTLEVVDSFEELRERVPAKIFRTLTDTSAQPPIEDLDI</sequence>